<proteinExistence type="predicted"/>
<reference evidence="1 2" key="1">
    <citation type="submission" date="2019-12" db="EMBL/GenBank/DDBJ databases">
        <title>Engineering Photorhabdus to improve their lethality against agricultural pests.</title>
        <authorList>
            <person name="Machado R.A.R."/>
        </authorList>
    </citation>
    <scope>NUCLEOTIDE SEQUENCE [LARGE SCALE GENOMIC DNA]</scope>
    <source>
        <strain evidence="1 2">EN01</strain>
    </source>
</reference>
<evidence type="ECO:0000313" key="2">
    <source>
        <dbReference type="Proteomes" id="UP000479300"/>
    </source>
</evidence>
<dbReference type="Proteomes" id="UP000479300">
    <property type="component" value="Unassembled WGS sequence"/>
</dbReference>
<evidence type="ECO:0000313" key="1">
    <source>
        <dbReference type="EMBL" id="NDL39245.1"/>
    </source>
</evidence>
<dbReference type="RefSeq" id="WP_011147165.1">
    <property type="nucleotide sequence ID" value="NZ_CAWPHK010000023.1"/>
</dbReference>
<dbReference type="AlphaFoldDB" id="A0A6L9JN78"/>
<dbReference type="EMBL" id="WSFA01000021">
    <property type="protein sequence ID" value="NDL39245.1"/>
    <property type="molecule type" value="Genomic_DNA"/>
</dbReference>
<evidence type="ECO:0008006" key="3">
    <source>
        <dbReference type="Google" id="ProtNLM"/>
    </source>
</evidence>
<organism evidence="1 2">
    <name type="scientific">Photorhabdus laumondii subsp. laumondii</name>
    <name type="common">Photorhabdus luminescens subsp. laumondii</name>
    <dbReference type="NCBI Taxonomy" id="141679"/>
    <lineage>
        <taxon>Bacteria</taxon>
        <taxon>Pseudomonadati</taxon>
        <taxon>Pseudomonadota</taxon>
        <taxon>Gammaproteobacteria</taxon>
        <taxon>Enterobacterales</taxon>
        <taxon>Morganellaceae</taxon>
        <taxon>Photorhabdus</taxon>
    </lineage>
</organism>
<gene>
    <name evidence="1" type="ORF">GPY51_10815</name>
</gene>
<name>A0A6L9JN78_PHOLM</name>
<accession>A0A6L9JN78</accession>
<dbReference type="OMA" id="REIRHYE"/>
<protein>
    <recommendedName>
        <fullName evidence="3">DUF5405 domain-containing protein</fullName>
    </recommendedName>
</protein>
<comment type="caution">
    <text evidence="1">The sequence shown here is derived from an EMBL/GenBank/DDBJ whole genome shotgun (WGS) entry which is preliminary data.</text>
</comment>
<sequence length="98" mass="11605">MKMRIDLGKYVITHSAGQFDLNIKRTLKTGENEEQEQLISIAYFYTLYELVNKIIILDLNHDDIETLQQLSNKIENISRDIARKLREIRHYEINKPAD</sequence>
<dbReference type="GeneID" id="48849208"/>
<dbReference type="KEGG" id="plum:A4R40_14715"/>